<dbReference type="RefSeq" id="WP_134776763.1">
    <property type="nucleotide sequence ID" value="NZ_JAYLLN010000004.1"/>
</dbReference>
<dbReference type="Gene3D" id="3.30.530.20">
    <property type="match status" value="1"/>
</dbReference>
<organism evidence="1 2">
    <name type="scientific">Sphingobacterium tenebrionis</name>
    <dbReference type="NCBI Taxonomy" id="3111775"/>
    <lineage>
        <taxon>Bacteria</taxon>
        <taxon>Pseudomonadati</taxon>
        <taxon>Bacteroidota</taxon>
        <taxon>Sphingobacteriia</taxon>
        <taxon>Sphingobacteriales</taxon>
        <taxon>Sphingobacteriaceae</taxon>
        <taxon>Sphingobacterium</taxon>
    </lineage>
</organism>
<gene>
    <name evidence="1" type="ORF">VJ786_02855</name>
</gene>
<proteinExistence type="predicted"/>
<dbReference type="InterPro" id="IPR019587">
    <property type="entry name" value="Polyketide_cyclase/dehydratase"/>
</dbReference>
<keyword evidence="2" id="KW-1185">Reference proteome</keyword>
<reference evidence="1 2" key="1">
    <citation type="submission" date="2024-01" db="EMBL/GenBank/DDBJ databases">
        <title>Sphingobacterium tenebrionis sp. nov., a novel endophyte isolated from tenebrio molitor intestines.</title>
        <authorList>
            <person name="Zhang C."/>
        </authorList>
    </citation>
    <scope>NUCLEOTIDE SEQUENCE [LARGE SCALE GENOMIC DNA]</scope>
    <source>
        <strain evidence="1 2">PU5-4</strain>
    </source>
</reference>
<dbReference type="Proteomes" id="UP001363035">
    <property type="component" value="Unassembled WGS sequence"/>
</dbReference>
<dbReference type="InterPro" id="IPR023393">
    <property type="entry name" value="START-like_dom_sf"/>
</dbReference>
<sequence>MPIIHLETHINAPVNRVFDLARNIDLHQYSTKQTNERAIAGRTSGLMELGETVTWRAKHFGVYQNLTVKLTKMEKPHFFEDEMIQGAFASMKHRHEFVATINGTKMIDRFEFTSPLGLLGRLANQLFLKNYMRKFLLIRNQELKDIAEGQAWKE</sequence>
<protein>
    <submittedName>
        <fullName evidence="1">SRPBCC family protein</fullName>
    </submittedName>
</protein>
<evidence type="ECO:0000313" key="1">
    <source>
        <dbReference type="EMBL" id="MEI5983837.1"/>
    </source>
</evidence>
<name>A0ABU8I277_9SPHI</name>
<evidence type="ECO:0000313" key="2">
    <source>
        <dbReference type="Proteomes" id="UP001363035"/>
    </source>
</evidence>
<dbReference type="SUPFAM" id="SSF55961">
    <property type="entry name" value="Bet v1-like"/>
    <property type="match status" value="1"/>
</dbReference>
<accession>A0ABU8I277</accession>
<dbReference type="Pfam" id="PF10604">
    <property type="entry name" value="Polyketide_cyc2"/>
    <property type="match status" value="1"/>
</dbReference>
<dbReference type="EMBL" id="JAYLLN010000004">
    <property type="protein sequence ID" value="MEI5983837.1"/>
    <property type="molecule type" value="Genomic_DNA"/>
</dbReference>
<dbReference type="CDD" id="cd07820">
    <property type="entry name" value="SRPBCC_3"/>
    <property type="match status" value="1"/>
</dbReference>
<comment type="caution">
    <text evidence="1">The sequence shown here is derived from an EMBL/GenBank/DDBJ whole genome shotgun (WGS) entry which is preliminary data.</text>
</comment>